<evidence type="ECO:0000313" key="4">
    <source>
        <dbReference type="Proteomes" id="UP000826616"/>
    </source>
</evidence>
<reference evidence="1 4" key="2">
    <citation type="submission" date="2021-08" db="EMBL/GenBank/DDBJ databases">
        <title>Complete genome sequence of the strain Aneurinibacillus thermoaerophilus CCM 8960.</title>
        <authorList>
            <person name="Musilova J."/>
            <person name="Kourilova X."/>
            <person name="Pernicova I."/>
            <person name="Bezdicek M."/>
            <person name="Lengerova M."/>
            <person name="Obruca S."/>
            <person name="Sedlar K."/>
        </authorList>
    </citation>
    <scope>NUCLEOTIDE SEQUENCE [LARGE SCALE GENOMIC DNA]</scope>
    <source>
        <strain evidence="1 4">CCM 8960</strain>
    </source>
</reference>
<dbReference type="Proteomes" id="UP000198956">
    <property type="component" value="Unassembled WGS sequence"/>
</dbReference>
<dbReference type="Proteomes" id="UP000826616">
    <property type="component" value="Chromosome"/>
</dbReference>
<dbReference type="EMBL" id="FNDE01000030">
    <property type="protein sequence ID" value="SDH52513.1"/>
    <property type="molecule type" value="Genomic_DNA"/>
</dbReference>
<name>A0A1G8D4M7_ANETH</name>
<dbReference type="InterPro" id="IPR036638">
    <property type="entry name" value="HLH_DNA-bd_sf"/>
</dbReference>
<accession>A0A1G8D4M7</accession>
<protein>
    <submittedName>
        <fullName evidence="1">Aspartyl-phosphate phosphatase Spo0E family protein</fullName>
    </submittedName>
    <submittedName>
        <fullName evidence="2">Spo0E like sporulation regulatory protein</fullName>
    </submittedName>
</protein>
<dbReference type="InterPro" id="IPR037208">
    <property type="entry name" value="Spo0E-like_sf"/>
</dbReference>
<evidence type="ECO:0000313" key="1">
    <source>
        <dbReference type="EMBL" id="QYY43145.1"/>
    </source>
</evidence>
<dbReference type="GO" id="GO:0043937">
    <property type="term" value="P:regulation of sporulation"/>
    <property type="evidence" value="ECO:0007669"/>
    <property type="project" value="InterPro"/>
</dbReference>
<evidence type="ECO:0000313" key="2">
    <source>
        <dbReference type="EMBL" id="SDH52513.1"/>
    </source>
</evidence>
<sequence>MGTNDKKQAEISHKIEIKRNKMISVAAYNNLNLLHPDVLKISQELDVLLVTLLKKQIGKQHKRNSF</sequence>
<dbReference type="GO" id="GO:0046983">
    <property type="term" value="F:protein dimerization activity"/>
    <property type="evidence" value="ECO:0007669"/>
    <property type="project" value="InterPro"/>
</dbReference>
<dbReference type="SUPFAM" id="SSF140500">
    <property type="entry name" value="BAS1536-like"/>
    <property type="match status" value="1"/>
</dbReference>
<dbReference type="Gene3D" id="4.10.280.10">
    <property type="entry name" value="Helix-loop-helix DNA-binding domain"/>
    <property type="match status" value="1"/>
</dbReference>
<proteinExistence type="predicted"/>
<dbReference type="Pfam" id="PF09388">
    <property type="entry name" value="SpoOE-like"/>
    <property type="match status" value="1"/>
</dbReference>
<keyword evidence="4" id="KW-1185">Reference proteome</keyword>
<dbReference type="EMBL" id="CP080764">
    <property type="protein sequence ID" value="QYY43145.1"/>
    <property type="molecule type" value="Genomic_DNA"/>
</dbReference>
<dbReference type="RefSeq" id="WP_057899997.1">
    <property type="nucleotide sequence ID" value="NZ_CP080764.1"/>
</dbReference>
<dbReference type="AlphaFoldDB" id="A0A1G8D4M7"/>
<evidence type="ECO:0000313" key="3">
    <source>
        <dbReference type="Proteomes" id="UP000198956"/>
    </source>
</evidence>
<dbReference type="OrthoDB" id="2680339at2"/>
<dbReference type="GeneID" id="97140170"/>
<reference evidence="2 3" key="1">
    <citation type="submission" date="2016-10" db="EMBL/GenBank/DDBJ databases">
        <authorList>
            <person name="de Groot N.N."/>
        </authorList>
    </citation>
    <scope>NUCLEOTIDE SEQUENCE [LARGE SCALE GENOMIC DNA]</scope>
    <source>
        <strain evidence="2 3">L 420-91</strain>
    </source>
</reference>
<organism evidence="2 3">
    <name type="scientific">Aneurinibacillus thermoaerophilus</name>
    <dbReference type="NCBI Taxonomy" id="143495"/>
    <lineage>
        <taxon>Bacteria</taxon>
        <taxon>Bacillati</taxon>
        <taxon>Bacillota</taxon>
        <taxon>Bacilli</taxon>
        <taxon>Bacillales</taxon>
        <taxon>Paenibacillaceae</taxon>
        <taxon>Aneurinibacillus group</taxon>
        <taxon>Aneurinibacillus</taxon>
    </lineage>
</organism>
<dbReference type="InterPro" id="IPR018540">
    <property type="entry name" value="Spo0E-like"/>
</dbReference>
<gene>
    <name evidence="1" type="ORF">K3F53_02200</name>
    <name evidence="2" type="ORF">SAMN04489735_103024</name>
</gene>